<feature type="domain" description="DUF6291" evidence="2">
    <location>
        <begin position="4"/>
        <end position="81"/>
    </location>
</feature>
<comment type="caution">
    <text evidence="3">The sequence shown here is derived from an EMBL/GenBank/DDBJ whole genome shotgun (WGS) entry which is preliminary data.</text>
</comment>
<dbReference type="EMBL" id="QUSK01000021">
    <property type="protein sequence ID" value="RGD74848.1"/>
    <property type="molecule type" value="Genomic_DNA"/>
</dbReference>
<gene>
    <name evidence="3" type="ORF">DXC78_09425</name>
</gene>
<accession>A0A3E3E1P0</accession>
<organism evidence="3 4">
    <name type="scientific">Faecalicoccus pleomorphus</name>
    <dbReference type="NCBI Taxonomy" id="1323"/>
    <lineage>
        <taxon>Bacteria</taxon>
        <taxon>Bacillati</taxon>
        <taxon>Bacillota</taxon>
        <taxon>Erysipelotrichia</taxon>
        <taxon>Erysipelotrichales</taxon>
        <taxon>Erysipelotrichaceae</taxon>
        <taxon>Faecalicoccus</taxon>
    </lineage>
</organism>
<evidence type="ECO:0000256" key="1">
    <source>
        <dbReference type="SAM" id="MobiDB-lite"/>
    </source>
</evidence>
<reference evidence="3 4" key="1">
    <citation type="submission" date="2018-08" db="EMBL/GenBank/DDBJ databases">
        <title>A genome reference for cultivated species of the human gut microbiota.</title>
        <authorList>
            <person name="Zou Y."/>
            <person name="Xue W."/>
            <person name="Luo G."/>
        </authorList>
    </citation>
    <scope>NUCLEOTIDE SEQUENCE [LARGE SCALE GENOMIC DNA]</scope>
    <source>
        <strain evidence="3 4">TF08-11</strain>
    </source>
</reference>
<name>A0A3E3E1P0_9FIRM</name>
<proteinExistence type="predicted"/>
<evidence type="ECO:0000313" key="4">
    <source>
        <dbReference type="Proteomes" id="UP000260721"/>
    </source>
</evidence>
<dbReference type="AlphaFoldDB" id="A0A3E3E1P0"/>
<dbReference type="Pfam" id="PF19808">
    <property type="entry name" value="DUF6291"/>
    <property type="match status" value="1"/>
</dbReference>
<dbReference type="Proteomes" id="UP000260721">
    <property type="component" value="Unassembled WGS sequence"/>
</dbReference>
<dbReference type="RefSeq" id="WP_117446792.1">
    <property type="nucleotide sequence ID" value="NZ_JBFBOW010000001.1"/>
</dbReference>
<feature type="region of interest" description="Disordered" evidence="1">
    <location>
        <begin position="67"/>
        <end position="116"/>
    </location>
</feature>
<evidence type="ECO:0000259" key="2">
    <source>
        <dbReference type="Pfam" id="PF19808"/>
    </source>
</evidence>
<protein>
    <recommendedName>
        <fullName evidence="2">DUF6291 domain-containing protein</fullName>
    </recommendedName>
</protein>
<dbReference type="InterPro" id="IPR046258">
    <property type="entry name" value="DUF6291"/>
</dbReference>
<sequence>MRDNFIFYRSFYEGAKVLKDSDRLKLYEAIFEYALDNTEPKLKGYPLGMFSMARPQLDANNKRYQDGLKGAEHGKKGGRPKKNKLSGDNEENPIGFLNKTPNENVNDNENDNVNENVNTSDEEAIKLVLDTGEYYSVTNEQIQGWQQSVPLVDVKSELRKMQLWLEGNPKKRKTTKGITRFITGWLVREQNSKEQNSKPITGVEDVPDWYGNTKQTEPTPELLEEIEKMKESMRL</sequence>
<evidence type="ECO:0000313" key="3">
    <source>
        <dbReference type="EMBL" id="RGD74848.1"/>
    </source>
</evidence>
<feature type="region of interest" description="Disordered" evidence="1">
    <location>
        <begin position="196"/>
        <end position="219"/>
    </location>
</feature>